<dbReference type="EMBL" id="CCBN010000001">
    <property type="protein sequence ID" value="CDO51344.1"/>
    <property type="molecule type" value="Genomic_DNA"/>
</dbReference>
<sequence>MSTHDSSANNISAAADPAAISVANPSVTSAATATVPSVPSLPSAPANVPSSAPPVVSSNPVQSILVKIDETVASSENPFVKKLTQNEHLRYLHSKVFGTFNGAANGTSSDSPVALDAAVTTVTDPNAYSGIFSPITDWVSRHKFLATMLAAAAAGGTLYYLYKLNVGDISGPDFLRVYRKRLAKKAPNGGRFQVVVIAGSPTEPLTRSIAADLSRRGFIIYWTTTSEEEEGLVLAQNSDDIRPLPIRSHDIRSVRKSIKALANVLNVPAAAFPGAVPHMLTLAGVIVIPDLYYPSGPVECIRLDTWSDLLNSKLLGPVFLLSNGLLDLVRSHQSRVLLVSPSIMGSLNPGYNAAEGMVTSALQSLAQSISRELAPQGIPFVHVRMGTFNLSAGAIQHERQVQNAVRADILTWPENLRSLYSRPYQALSELTTRARKMGSSIRILHHTIFDALMARHPSRVYYAGKGAFLYHFLPKYLPEDFVSYLLHPPAPPAPRALEKGWEPL</sequence>
<dbReference type="PANTHER" id="PTHR43313">
    <property type="entry name" value="SHORT-CHAIN DEHYDROGENASE/REDUCTASE FAMILY 9C"/>
    <property type="match status" value="1"/>
</dbReference>
<dbReference type="Gene3D" id="3.40.50.720">
    <property type="entry name" value="NAD(P)-binding Rossmann-like Domain"/>
    <property type="match status" value="1"/>
</dbReference>
<organism evidence="1 2">
    <name type="scientific">Geotrichum candidum</name>
    <name type="common">Oospora lactis</name>
    <name type="synonym">Dipodascus geotrichum</name>
    <dbReference type="NCBI Taxonomy" id="1173061"/>
    <lineage>
        <taxon>Eukaryota</taxon>
        <taxon>Fungi</taxon>
        <taxon>Dikarya</taxon>
        <taxon>Ascomycota</taxon>
        <taxon>Saccharomycotina</taxon>
        <taxon>Dipodascomycetes</taxon>
        <taxon>Dipodascales</taxon>
        <taxon>Dipodascaceae</taxon>
        <taxon>Geotrichum</taxon>
    </lineage>
</organism>
<dbReference type="OrthoDB" id="5308060at2759"/>
<reference evidence="1" key="1">
    <citation type="submission" date="2014-03" db="EMBL/GenBank/DDBJ databases">
        <authorList>
            <person name="Casaregola S."/>
        </authorList>
    </citation>
    <scope>NUCLEOTIDE SEQUENCE [LARGE SCALE GENOMIC DNA]</scope>
    <source>
        <strain evidence="1">CLIB 918</strain>
    </source>
</reference>
<keyword evidence="2" id="KW-1185">Reference proteome</keyword>
<dbReference type="AlphaFoldDB" id="A0A0J9X2R0"/>
<dbReference type="SUPFAM" id="SSF51735">
    <property type="entry name" value="NAD(P)-binding Rossmann-fold domains"/>
    <property type="match status" value="1"/>
</dbReference>
<gene>
    <name evidence="1" type="ORF">BN980_GECA01s04762g</name>
</gene>
<dbReference type="STRING" id="1173061.A0A0J9X2R0"/>
<dbReference type="InterPro" id="IPR036291">
    <property type="entry name" value="NAD(P)-bd_dom_sf"/>
</dbReference>
<evidence type="ECO:0000313" key="1">
    <source>
        <dbReference type="EMBL" id="CDO51344.1"/>
    </source>
</evidence>
<dbReference type="Pfam" id="PF08643">
    <property type="entry name" value="DUF1776"/>
    <property type="match status" value="1"/>
</dbReference>
<evidence type="ECO:0008006" key="3">
    <source>
        <dbReference type="Google" id="ProtNLM"/>
    </source>
</evidence>
<proteinExistence type="predicted"/>
<evidence type="ECO:0000313" key="2">
    <source>
        <dbReference type="Proteomes" id="UP000242525"/>
    </source>
</evidence>
<dbReference type="Proteomes" id="UP000242525">
    <property type="component" value="Unassembled WGS sequence"/>
</dbReference>
<comment type="caution">
    <text evidence="1">The sequence shown here is derived from an EMBL/GenBank/DDBJ whole genome shotgun (WGS) entry which is preliminary data.</text>
</comment>
<accession>A0A0J9X2R0</accession>
<protein>
    <recommendedName>
        <fullName evidence="3">DUF1776-domain-containing protein</fullName>
    </recommendedName>
</protein>
<name>A0A0J9X2R0_GEOCN</name>
<dbReference type="PANTHER" id="PTHR43313:SF1">
    <property type="entry name" value="3BETA-HYDROXYSTEROID DEHYDROGENASE DHS-16"/>
    <property type="match status" value="1"/>
</dbReference>
<dbReference type="InterPro" id="IPR013952">
    <property type="entry name" value="DUF1776_fun"/>
</dbReference>